<name>A0ABW8TAF7_9CLOT</name>
<comment type="caution">
    <text evidence="2">The sequence shown here is derived from an EMBL/GenBank/DDBJ whole genome shotgun (WGS) entry which is preliminary data.</text>
</comment>
<sequence>MRRHNRLLKVLRIVTLLIAVICILTGGIKGGYIGTHLMLIGAISVVVSSIITLILKLY</sequence>
<feature type="transmembrane region" description="Helical" evidence="1">
    <location>
        <begin position="7"/>
        <end position="28"/>
    </location>
</feature>
<proteinExistence type="predicted"/>
<evidence type="ECO:0000256" key="1">
    <source>
        <dbReference type="SAM" id="Phobius"/>
    </source>
</evidence>
<keyword evidence="1" id="KW-0812">Transmembrane</keyword>
<feature type="transmembrane region" description="Helical" evidence="1">
    <location>
        <begin position="34"/>
        <end position="55"/>
    </location>
</feature>
<accession>A0ABW8TAF7</accession>
<protein>
    <submittedName>
        <fullName evidence="2">Uncharacterized protein</fullName>
    </submittedName>
</protein>
<keyword evidence="3" id="KW-1185">Reference proteome</keyword>
<dbReference type="EMBL" id="JBJIAA010000002">
    <property type="protein sequence ID" value="MFL0249504.1"/>
    <property type="molecule type" value="Genomic_DNA"/>
</dbReference>
<evidence type="ECO:0000313" key="2">
    <source>
        <dbReference type="EMBL" id="MFL0249504.1"/>
    </source>
</evidence>
<keyword evidence="1" id="KW-1133">Transmembrane helix</keyword>
<gene>
    <name evidence="2" type="ORF">ACJDT4_03645</name>
</gene>
<evidence type="ECO:0000313" key="3">
    <source>
        <dbReference type="Proteomes" id="UP001623592"/>
    </source>
</evidence>
<keyword evidence="1" id="KW-0472">Membrane</keyword>
<organism evidence="2 3">
    <name type="scientific">Clostridium neuense</name>
    <dbReference type="NCBI Taxonomy" id="1728934"/>
    <lineage>
        <taxon>Bacteria</taxon>
        <taxon>Bacillati</taxon>
        <taxon>Bacillota</taxon>
        <taxon>Clostridia</taxon>
        <taxon>Eubacteriales</taxon>
        <taxon>Clostridiaceae</taxon>
        <taxon>Clostridium</taxon>
    </lineage>
</organism>
<dbReference type="RefSeq" id="WP_406786169.1">
    <property type="nucleotide sequence ID" value="NZ_JBJIAA010000002.1"/>
</dbReference>
<reference evidence="2 3" key="1">
    <citation type="submission" date="2024-11" db="EMBL/GenBank/DDBJ databases">
        <authorList>
            <person name="Heng Y.C."/>
            <person name="Lim A.C.H."/>
            <person name="Lee J.K.Y."/>
            <person name="Kittelmann S."/>
        </authorList>
    </citation>
    <scope>NUCLEOTIDE SEQUENCE [LARGE SCALE GENOMIC DNA]</scope>
    <source>
        <strain evidence="2 3">WILCCON 0114</strain>
    </source>
</reference>
<dbReference type="Proteomes" id="UP001623592">
    <property type="component" value="Unassembled WGS sequence"/>
</dbReference>